<dbReference type="AlphaFoldDB" id="A0A3A6W4Z3"/>
<proteinExistence type="predicted"/>
<evidence type="ECO:0000313" key="1">
    <source>
        <dbReference type="EMBL" id="RJY50729.1"/>
    </source>
</evidence>
<sequence>MQYVYAINSSFTVTSLLDLPMLRDILEACNLKPNYSLLGRELGYDRRTIKSHYENGTPDPHRHKPSMIDKFHDVIQTLLSDDTPQQFYYKRVLWQYLVDNHGLTAAYSTFRGYILKIPVFQSYFDRKHTSPSTQHTIRFETAPAEQAQVDWKENIKFLLHDGT</sequence>
<protein>
    <submittedName>
        <fullName evidence="1">Transposase</fullName>
    </submittedName>
</protein>
<comment type="caution">
    <text evidence="1">The sequence shown here is derived from an EMBL/GenBank/DDBJ whole genome shotgun (WGS) entry which is preliminary data.</text>
</comment>
<evidence type="ECO:0000313" key="2">
    <source>
        <dbReference type="Proteomes" id="UP000277803"/>
    </source>
</evidence>
<dbReference type="Proteomes" id="UP000277803">
    <property type="component" value="Unassembled WGS sequence"/>
</dbReference>
<reference evidence="1 2" key="1">
    <citation type="submission" date="2018-09" db="EMBL/GenBank/DDBJ databases">
        <title>Genome sequence of Veillonella atypica isolated from periodontal Korean patients.</title>
        <authorList>
            <person name="Lee J.-H."/>
            <person name="Moon J.-H."/>
            <person name="Shin S.-Y."/>
        </authorList>
    </citation>
    <scope>NUCLEOTIDE SEQUENCE [LARGE SCALE GENOMIC DNA]</scope>
    <source>
        <strain evidence="1 2">KHUD_V1</strain>
    </source>
</reference>
<feature type="non-terminal residue" evidence="1">
    <location>
        <position position="163"/>
    </location>
</feature>
<gene>
    <name evidence="1" type="ORF">D2965_04985</name>
</gene>
<accession>A0A3A6W4Z3</accession>
<dbReference type="EMBL" id="QXZZ01000024">
    <property type="protein sequence ID" value="RJY50729.1"/>
    <property type="molecule type" value="Genomic_DNA"/>
</dbReference>
<name>A0A3A6W4Z3_9FIRM</name>
<organism evidence="1 2">
    <name type="scientific">Veillonella atypica</name>
    <dbReference type="NCBI Taxonomy" id="39777"/>
    <lineage>
        <taxon>Bacteria</taxon>
        <taxon>Bacillati</taxon>
        <taxon>Bacillota</taxon>
        <taxon>Negativicutes</taxon>
        <taxon>Veillonellales</taxon>
        <taxon>Veillonellaceae</taxon>
        <taxon>Veillonella</taxon>
    </lineage>
</organism>